<dbReference type="Pfam" id="PF14864">
    <property type="entry name" value="Alkyl_sulf_C"/>
    <property type="match status" value="1"/>
</dbReference>
<evidence type="ECO:0000259" key="1">
    <source>
        <dbReference type="Pfam" id="PF14864"/>
    </source>
</evidence>
<reference evidence="2" key="1">
    <citation type="journal article" date="2021" name="PeerJ">
        <title>Extensive microbial diversity within the chicken gut microbiome revealed by metagenomics and culture.</title>
        <authorList>
            <person name="Gilroy R."/>
            <person name="Ravi A."/>
            <person name="Getino M."/>
            <person name="Pursley I."/>
            <person name="Horton D.L."/>
            <person name="Alikhan N.F."/>
            <person name="Baker D."/>
            <person name="Gharbi K."/>
            <person name="Hall N."/>
            <person name="Watson M."/>
            <person name="Adriaenssens E.M."/>
            <person name="Foster-Nyarko E."/>
            <person name="Jarju S."/>
            <person name="Secka A."/>
            <person name="Antonio M."/>
            <person name="Oren A."/>
            <person name="Chaudhuri R.R."/>
            <person name="La Ragione R."/>
            <person name="Hildebrand F."/>
            <person name="Pallen M.J."/>
        </authorList>
    </citation>
    <scope>NUCLEOTIDE SEQUENCE</scope>
    <source>
        <strain evidence="2">MalCec1-1739</strain>
    </source>
</reference>
<dbReference type="SUPFAM" id="SSF55718">
    <property type="entry name" value="SCP-like"/>
    <property type="match status" value="1"/>
</dbReference>
<dbReference type="Proteomes" id="UP000787625">
    <property type="component" value="Unassembled WGS sequence"/>
</dbReference>
<feature type="non-terminal residue" evidence="2">
    <location>
        <position position="1"/>
    </location>
</feature>
<dbReference type="InterPro" id="IPR036527">
    <property type="entry name" value="SCP2_sterol-bd_dom_sf"/>
</dbReference>
<sequence length="107" mass="11515">DYCAIQIDARKAEGKTATVNLHFTDTDEKAAIILKNSVLTHRLRHEHGAQCSLAMSKADFARIVTGQTGVDELSDGGSLTVEGDKAAIMTIIDAMQEADPQFDIVTP</sequence>
<dbReference type="PANTHER" id="PTHR43223">
    <property type="entry name" value="ALKYL/ARYL-SULFATASE"/>
    <property type="match status" value="1"/>
</dbReference>
<feature type="domain" description="Alkyl sulfatase C-terminal" evidence="1">
    <location>
        <begin position="1"/>
        <end position="107"/>
    </location>
</feature>
<dbReference type="InterPro" id="IPR029229">
    <property type="entry name" value="Alkyl_sulf_C"/>
</dbReference>
<evidence type="ECO:0000313" key="3">
    <source>
        <dbReference type="Proteomes" id="UP000787625"/>
    </source>
</evidence>
<comment type="caution">
    <text evidence="2">The sequence shown here is derived from an EMBL/GenBank/DDBJ whole genome shotgun (WGS) entry which is preliminary data.</text>
</comment>
<name>A0A9D2ZU82_9BACT</name>
<accession>A0A9D2ZU82</accession>
<protein>
    <submittedName>
        <fullName evidence="2">SCP2 sterol-binding domain-containing protein</fullName>
    </submittedName>
</protein>
<reference evidence="2" key="2">
    <citation type="submission" date="2021-04" db="EMBL/GenBank/DDBJ databases">
        <authorList>
            <person name="Gilroy R."/>
        </authorList>
    </citation>
    <scope>NUCLEOTIDE SEQUENCE</scope>
    <source>
        <strain evidence="2">MalCec1-1739</strain>
    </source>
</reference>
<dbReference type="EMBL" id="DWUP01000013">
    <property type="protein sequence ID" value="HJD52251.1"/>
    <property type="molecule type" value="Genomic_DNA"/>
</dbReference>
<dbReference type="Gene3D" id="3.30.1050.10">
    <property type="entry name" value="SCP2 sterol-binding domain"/>
    <property type="match status" value="1"/>
</dbReference>
<dbReference type="AlphaFoldDB" id="A0A9D2ZU82"/>
<dbReference type="InterPro" id="IPR052195">
    <property type="entry name" value="Bact_Alkyl/Aryl-Sulfatase"/>
</dbReference>
<proteinExistence type="predicted"/>
<organism evidence="2 3">
    <name type="scientific">Candidatus Avibacteroides avistercoris</name>
    <dbReference type="NCBI Taxonomy" id="2840690"/>
    <lineage>
        <taxon>Bacteria</taxon>
        <taxon>Pseudomonadati</taxon>
        <taxon>Bacteroidota</taxon>
        <taxon>Bacteroidia</taxon>
        <taxon>Bacteroidales</taxon>
        <taxon>Bacteroidaceae</taxon>
        <taxon>Bacteroidaceae incertae sedis</taxon>
        <taxon>Candidatus Avibacteroides</taxon>
    </lineage>
</organism>
<evidence type="ECO:0000313" key="2">
    <source>
        <dbReference type="EMBL" id="HJD52251.1"/>
    </source>
</evidence>
<gene>
    <name evidence="2" type="ORF">IAA93_00765</name>
</gene>